<feature type="compositionally biased region" description="Basic and acidic residues" evidence="1">
    <location>
        <begin position="367"/>
        <end position="385"/>
    </location>
</feature>
<protein>
    <recommendedName>
        <fullName evidence="4">Gastric mucin-like protein</fullName>
    </recommendedName>
</protein>
<feature type="region of interest" description="Disordered" evidence="1">
    <location>
        <begin position="865"/>
        <end position="946"/>
    </location>
</feature>
<evidence type="ECO:0008006" key="4">
    <source>
        <dbReference type="Google" id="ProtNLM"/>
    </source>
</evidence>
<feature type="region of interest" description="Disordered" evidence="1">
    <location>
        <begin position="360"/>
        <end position="385"/>
    </location>
</feature>
<name>A0A9P5H9P3_9HYPO</name>
<feature type="compositionally biased region" description="Pro residues" evidence="1">
    <location>
        <begin position="573"/>
        <end position="583"/>
    </location>
</feature>
<proteinExistence type="predicted"/>
<feature type="compositionally biased region" description="Basic residues" evidence="1">
    <location>
        <begin position="929"/>
        <end position="944"/>
    </location>
</feature>
<comment type="caution">
    <text evidence="2">The sequence shown here is derived from an EMBL/GenBank/DDBJ whole genome shotgun (WGS) entry which is preliminary data.</text>
</comment>
<keyword evidence="3" id="KW-1185">Reference proteome</keyword>
<dbReference type="EMBL" id="JAANBB010000111">
    <property type="protein sequence ID" value="KAF7549875.1"/>
    <property type="molecule type" value="Genomic_DNA"/>
</dbReference>
<reference evidence="2" key="1">
    <citation type="submission" date="2020-03" db="EMBL/GenBank/DDBJ databases">
        <title>Draft Genome Sequence of Cylindrodendrum hubeiense.</title>
        <authorList>
            <person name="Buettner E."/>
            <person name="Kellner H."/>
        </authorList>
    </citation>
    <scope>NUCLEOTIDE SEQUENCE</scope>
    <source>
        <strain evidence="2">IHI 201604</strain>
    </source>
</reference>
<dbReference type="OrthoDB" id="5401106at2759"/>
<evidence type="ECO:0000256" key="1">
    <source>
        <dbReference type="SAM" id="MobiDB-lite"/>
    </source>
</evidence>
<evidence type="ECO:0000313" key="2">
    <source>
        <dbReference type="EMBL" id="KAF7549875.1"/>
    </source>
</evidence>
<feature type="region of interest" description="Disordered" evidence="1">
    <location>
        <begin position="495"/>
        <end position="522"/>
    </location>
</feature>
<sequence length="994" mass="110216">MATDKECLGSIVAFEGHTETISTQLRLLPTSPQILILPSIQSYVSNDQLEECFDARIYVKKTHDALVARDKVAQGFLKASTPNSKRLVFMNGSTPGAQALCIKAIMEHETHGDYNLAEAIFNHLIKEGMAGLENPARDWRKRNTFEYFGEQEFNDEFEDPITRAMRAADALDRQTASLQPTNDMEMTGVFRPRSNSLPLYGYADNFGDAAPFFVFGAKTQQDDDESLSDEAMDEAWSKRNSLRSSRASRSSMFAITHYEKPIDEVFPGFTNLLPPSPQPSYPRSPSCIGEAYASLVAQAPLGPEVFTPGSDMFGIRSTDNVVYGEASLLDMRLSGRRATLTRVKSLDRIWPAAPKYRDLCIPSDTTEPEREPEADFERETPADSRRHSCMVITSAKDARPSRLSYIGGPRTIVVRSNRPVIKMAPVPVEKKRQPARASYVDRGTDAEEVPEHEDPFKPVLPFVEDLVVFFKDEVPDSLLDSVVQGFKAGNYPIVSHSSAPSEVDEARTPSPGTPKSQTLEDPDCMDDSFQEPDMELLARSSYTDEYDPFAYVQPTWPQTKPSEKPPALKLQVPPTPAQTPPPFVSETEEKIHDFNIAGGQTAVTIQNSLRSILKVHFPPETQGYRQFQFPLLPELEVLWKPIFRQAEADSTQENNRRMDQIFAIGAQRGVKKNYASAITGQLEKLGTKTSGMSRSGRLDFRYLLANAMQAFTAQPLTSQTHDNPFANPYLLATLIIPHLETYLALHSDVRFLLLDYPPEHLPTMLALQKLVGVDLMKVAQIVDSNSKDLPFTNLRGTGSINNPDQGCTGRYGASLSPAGPAYDVTVSKANFLLTSSATEAEIATFISTVLKVLCEVCPFYVPEEPPKKVTPKKDKHRPAPLQGTFSAFPRVPSGGLSPALSAGLTTPRLASPPIPSRAASIAETVKTSKSTRSRHGRSKSRRKPSTVDCESILTIDLEDSDWDQEDRRIMPTLFKRPEIRKGNSRKALKFLGLA</sequence>
<dbReference type="AlphaFoldDB" id="A0A9P5H9P3"/>
<feature type="compositionally biased region" description="Basic residues" evidence="1">
    <location>
        <begin position="869"/>
        <end position="878"/>
    </location>
</feature>
<gene>
    <name evidence="2" type="ORF">G7Z17_g6101</name>
</gene>
<organism evidence="2 3">
    <name type="scientific">Cylindrodendrum hubeiense</name>
    <dbReference type="NCBI Taxonomy" id="595255"/>
    <lineage>
        <taxon>Eukaryota</taxon>
        <taxon>Fungi</taxon>
        <taxon>Dikarya</taxon>
        <taxon>Ascomycota</taxon>
        <taxon>Pezizomycotina</taxon>
        <taxon>Sordariomycetes</taxon>
        <taxon>Hypocreomycetidae</taxon>
        <taxon>Hypocreales</taxon>
        <taxon>Nectriaceae</taxon>
        <taxon>Cylindrodendrum</taxon>
    </lineage>
</organism>
<dbReference type="Proteomes" id="UP000722485">
    <property type="component" value="Unassembled WGS sequence"/>
</dbReference>
<feature type="region of interest" description="Disordered" evidence="1">
    <location>
        <begin position="555"/>
        <end position="583"/>
    </location>
</feature>
<feature type="region of interest" description="Disordered" evidence="1">
    <location>
        <begin position="429"/>
        <end position="452"/>
    </location>
</feature>
<evidence type="ECO:0000313" key="3">
    <source>
        <dbReference type="Proteomes" id="UP000722485"/>
    </source>
</evidence>
<accession>A0A9P5H9P3</accession>